<keyword evidence="2" id="KW-1185">Reference proteome</keyword>
<evidence type="ECO:0000313" key="1">
    <source>
        <dbReference type="EMBL" id="MDO5986748.1"/>
    </source>
</evidence>
<proteinExistence type="predicted"/>
<comment type="caution">
    <text evidence="1">The sequence shown here is derived from an EMBL/GenBank/DDBJ whole genome shotgun (WGS) entry which is preliminary data.</text>
</comment>
<evidence type="ECO:0000313" key="2">
    <source>
        <dbReference type="Proteomes" id="UP001176891"/>
    </source>
</evidence>
<dbReference type="EMBL" id="JAUOEM010000001">
    <property type="protein sequence ID" value="MDO5986748.1"/>
    <property type="molecule type" value="Genomic_DNA"/>
</dbReference>
<accession>A0ABT8WYI4</accession>
<organism evidence="1 2">
    <name type="scientific">Flavivirga amylovorans</name>
    <dbReference type="NCBI Taxonomy" id="870486"/>
    <lineage>
        <taxon>Bacteria</taxon>
        <taxon>Pseudomonadati</taxon>
        <taxon>Bacteroidota</taxon>
        <taxon>Flavobacteriia</taxon>
        <taxon>Flavobacteriales</taxon>
        <taxon>Flavobacteriaceae</taxon>
        <taxon>Flavivirga</taxon>
    </lineage>
</organism>
<dbReference type="RefSeq" id="WP_303281263.1">
    <property type="nucleotide sequence ID" value="NZ_BAABCZ010000016.1"/>
</dbReference>
<gene>
    <name evidence="1" type="ORF">Q4Q39_04935</name>
</gene>
<protein>
    <recommendedName>
        <fullName evidence="3">Carboxypeptidase-like regulatory domain-containing protein</fullName>
    </recommendedName>
</protein>
<name>A0ABT8WYI4_9FLAO</name>
<sequence length="244" mass="28373">MKYFIFILLPFSMVSQNITGKVYDKETTVKGIDVFNLSKQTRAYTDDYGSFTMEATIGDTLSFHSIFHNKKIVKLNDSHFNGVVVFELSKTINRLKEILVQNNITPKEFNSTKEKVVIKEQVANDMKRNLHLYDSYSKYGLDLVRATKLIRSLFKKKKRKNAPTAPILYKDLDSLFSNDPFFNEELLTNNLTIPKEHEQLFLSYCEAKELDKKLLKNENKIILLDSMVTYSQAFLKIIKDSKKK</sequence>
<reference evidence="1" key="1">
    <citation type="submission" date="2023-07" db="EMBL/GenBank/DDBJ databases">
        <title>Two novel species in the genus Flavivirga.</title>
        <authorList>
            <person name="Kwon K."/>
        </authorList>
    </citation>
    <scope>NUCLEOTIDE SEQUENCE</scope>
    <source>
        <strain evidence="1">KACC 14157</strain>
    </source>
</reference>
<dbReference type="Proteomes" id="UP001176891">
    <property type="component" value="Unassembled WGS sequence"/>
</dbReference>
<evidence type="ECO:0008006" key="3">
    <source>
        <dbReference type="Google" id="ProtNLM"/>
    </source>
</evidence>